<dbReference type="NCBIfam" id="TIGR03109">
    <property type="entry name" value="exosort_XrtA"/>
    <property type="match status" value="1"/>
</dbReference>
<keyword evidence="5" id="KW-0378">Hydrolase</keyword>
<dbReference type="GO" id="GO:0006508">
    <property type="term" value="P:proteolysis"/>
    <property type="evidence" value="ECO:0007669"/>
    <property type="project" value="UniProtKB-KW"/>
</dbReference>
<dbReference type="GO" id="GO:0008233">
    <property type="term" value="F:peptidase activity"/>
    <property type="evidence" value="ECO:0007669"/>
    <property type="project" value="UniProtKB-KW"/>
</dbReference>
<keyword evidence="7 8" id="KW-0472">Membrane</keyword>
<evidence type="ECO:0000256" key="6">
    <source>
        <dbReference type="ARBA" id="ARBA00022989"/>
    </source>
</evidence>
<feature type="transmembrane region" description="Helical" evidence="8">
    <location>
        <begin position="232"/>
        <end position="252"/>
    </location>
</feature>
<dbReference type="GO" id="GO:0005886">
    <property type="term" value="C:plasma membrane"/>
    <property type="evidence" value="ECO:0007669"/>
    <property type="project" value="UniProtKB-SubCell"/>
</dbReference>
<name>H8FQA8_MAGML</name>
<feature type="domain" description="Methanolan biosynthesis EpsI" evidence="9">
    <location>
        <begin position="282"/>
        <end position="462"/>
    </location>
</feature>
<feature type="transmembrane region" description="Helical" evidence="8">
    <location>
        <begin position="109"/>
        <end position="137"/>
    </location>
</feature>
<evidence type="ECO:0000256" key="3">
    <source>
        <dbReference type="ARBA" id="ARBA00022670"/>
    </source>
</evidence>
<dbReference type="eggNOG" id="COG1269">
    <property type="taxonomic scope" value="Bacteria"/>
</dbReference>
<evidence type="ECO:0000256" key="2">
    <source>
        <dbReference type="ARBA" id="ARBA00022475"/>
    </source>
</evidence>
<comment type="caution">
    <text evidence="10">The sequence shown here is derived from an EMBL/GenBank/DDBJ whole genome shotgun (WGS) entry which is preliminary data.</text>
</comment>
<dbReference type="InterPro" id="IPR013426">
    <property type="entry name" value="EpsH-like"/>
</dbReference>
<evidence type="ECO:0000256" key="5">
    <source>
        <dbReference type="ARBA" id="ARBA00022801"/>
    </source>
</evidence>
<keyword evidence="4 8" id="KW-0812">Transmembrane</keyword>
<feature type="transmembrane region" description="Helical" evidence="8">
    <location>
        <begin position="79"/>
        <end position="97"/>
    </location>
</feature>
<proteinExistence type="predicted"/>
<evidence type="ECO:0000256" key="7">
    <source>
        <dbReference type="ARBA" id="ARBA00023136"/>
    </source>
</evidence>
<evidence type="ECO:0000256" key="4">
    <source>
        <dbReference type="ARBA" id="ARBA00022692"/>
    </source>
</evidence>
<evidence type="ECO:0000256" key="8">
    <source>
        <dbReference type="SAM" id="Phobius"/>
    </source>
</evidence>
<keyword evidence="6 8" id="KW-1133">Transmembrane helix</keyword>
<dbReference type="InterPro" id="IPR026392">
    <property type="entry name" value="Exo/Archaeosortase_dom"/>
</dbReference>
<dbReference type="STRING" id="1150626.PHAMO_210057"/>
<evidence type="ECO:0000313" key="11">
    <source>
        <dbReference type="Proteomes" id="UP000004169"/>
    </source>
</evidence>
<dbReference type="Proteomes" id="UP000004169">
    <property type="component" value="Unassembled WGS sequence"/>
</dbReference>
<evidence type="ECO:0000256" key="1">
    <source>
        <dbReference type="ARBA" id="ARBA00004651"/>
    </source>
</evidence>
<keyword evidence="2" id="KW-1003">Cell membrane</keyword>
<dbReference type="InterPro" id="IPR014263">
    <property type="entry name" value="Methanolan_biosynth_EpsI"/>
</dbReference>
<accession>H8FQA8</accession>
<feature type="transmembrane region" description="Helical" evidence="8">
    <location>
        <begin position="272"/>
        <end position="292"/>
    </location>
</feature>
<feature type="transmembrane region" description="Helical" evidence="8">
    <location>
        <begin position="53"/>
        <end position="73"/>
    </location>
</feature>
<dbReference type="Pfam" id="PF11984">
    <property type="entry name" value="DUF3485"/>
    <property type="match status" value="1"/>
</dbReference>
<keyword evidence="11" id="KW-1185">Reference proteome</keyword>
<dbReference type="NCBIfam" id="TIGR04178">
    <property type="entry name" value="exo_archaeo"/>
    <property type="match status" value="1"/>
</dbReference>
<feature type="transmembrane region" description="Helical" evidence="8">
    <location>
        <begin position="157"/>
        <end position="180"/>
    </location>
</feature>
<evidence type="ECO:0000259" key="9">
    <source>
        <dbReference type="Pfam" id="PF11984"/>
    </source>
</evidence>
<feature type="transmembrane region" description="Helical" evidence="8">
    <location>
        <begin position="22"/>
        <end position="41"/>
    </location>
</feature>
<dbReference type="EMBL" id="CAHP01000014">
    <property type="protein sequence ID" value="CCG40546.1"/>
    <property type="molecule type" value="Genomic_DNA"/>
</dbReference>
<dbReference type="InterPro" id="IPR017540">
    <property type="entry name" value="Exosortase-1"/>
</dbReference>
<sequence length="485" mass="52089">MVFSVLLYWDGYRGAVRLWEGSAAYTHCFLIIPIALFLVWTNRDDLRGYALRPSAWGAVVVGLFGGVWFFAYLSGVAEGVHIALVGMMQGVLLGLLGPRLCRRVLLPLLYLWLMVPTGDFLIGPLQTITVQAASLMLEWSGVSTFHEGLTIEVPSGLYTVAPGCAGLNFLLAGLATALAFAELAYRRWTRKLAFVAAMIVVAVVGNALRVFLIILIAPVITWKVDIVDDHLLYGWGFFSFLLLAVMTVGFMFREEILPRRQDGVTEEQPVKWTVAGPVVAGLAVALVLPAAIARAGWPDVPVPVSGPAPGLTCGEFAPVAASAEWGAGFSGIDTYAAAGCEIAGRHVDLAAVVLRQPVRHGKIIGMERRAMDPERWGRVARTHASVRLEGVMVPVQADVLFSGGRSLLVWSLFHVDGAWREPGLSTALADLRAEVLGHPRRAAMLVAATEFSEGQEAEAAQTLAILLGARSGAAAMIQEASEARP</sequence>
<keyword evidence="3" id="KW-0645">Protease</keyword>
<dbReference type="Pfam" id="PF09721">
    <property type="entry name" value="Exosortase_EpsH"/>
    <property type="match status" value="1"/>
</dbReference>
<dbReference type="NCBIfam" id="TIGR02602">
    <property type="entry name" value="8TM_EpsH"/>
    <property type="match status" value="1"/>
</dbReference>
<dbReference type="RefSeq" id="WP_002726903.1">
    <property type="nucleotide sequence ID" value="NZ_CAHP01000014.1"/>
</dbReference>
<dbReference type="InterPro" id="IPR019127">
    <property type="entry name" value="Exosortase"/>
</dbReference>
<evidence type="ECO:0000313" key="10">
    <source>
        <dbReference type="EMBL" id="CCG40546.1"/>
    </source>
</evidence>
<feature type="transmembrane region" description="Helical" evidence="8">
    <location>
        <begin position="192"/>
        <end position="220"/>
    </location>
</feature>
<gene>
    <name evidence="10" type="ORF">PHAMO_210057</name>
</gene>
<dbReference type="AlphaFoldDB" id="H8FQA8"/>
<reference evidence="10 11" key="1">
    <citation type="journal article" date="2012" name="J. Bacteriol.">
        <title>Draft Genome Sequence of the Purple Photosynthetic Bacterium Phaeospirillum molischianum DSM120, a Particularly Versatile Bacterium.</title>
        <authorList>
            <person name="Duquesne K."/>
            <person name="Prima V."/>
            <person name="Ji B."/>
            <person name="Rouy Z."/>
            <person name="Medigue C."/>
            <person name="Talla E."/>
            <person name="Sturgis J.N."/>
        </authorList>
    </citation>
    <scope>NUCLEOTIDE SEQUENCE [LARGE SCALE GENOMIC DNA]</scope>
    <source>
        <strain evidence="11">DSM120</strain>
    </source>
</reference>
<protein>
    <recommendedName>
        <fullName evidence="9">Methanolan biosynthesis EpsI domain-containing protein</fullName>
    </recommendedName>
</protein>
<organism evidence="10 11">
    <name type="scientific">Magnetospirillum molischianum DSM 120</name>
    <dbReference type="NCBI Taxonomy" id="1150626"/>
    <lineage>
        <taxon>Bacteria</taxon>
        <taxon>Pseudomonadati</taxon>
        <taxon>Pseudomonadota</taxon>
        <taxon>Alphaproteobacteria</taxon>
        <taxon>Rhodospirillales</taxon>
        <taxon>Rhodospirillaceae</taxon>
        <taxon>Magnetospirillum</taxon>
    </lineage>
</organism>
<comment type="subcellular location">
    <subcellularLocation>
        <location evidence="1">Cell membrane</location>
        <topology evidence="1">Multi-pass membrane protein</topology>
    </subcellularLocation>
</comment>